<protein>
    <submittedName>
        <fullName evidence="2">Unannotated protein</fullName>
    </submittedName>
</protein>
<dbReference type="EMBL" id="CAEZUX010000005">
    <property type="protein sequence ID" value="CAB4606268.1"/>
    <property type="molecule type" value="Genomic_DNA"/>
</dbReference>
<accession>A0A6J6HBZ9</accession>
<dbReference type="AlphaFoldDB" id="A0A6J6HBZ9"/>
<dbReference type="SUPFAM" id="SSF51556">
    <property type="entry name" value="Metallo-dependent hydrolases"/>
    <property type="match status" value="1"/>
</dbReference>
<dbReference type="Gene3D" id="2.30.40.10">
    <property type="entry name" value="Urease, subunit C, domain 1"/>
    <property type="match status" value="1"/>
</dbReference>
<gene>
    <name evidence="2" type="ORF">UFOPK1874_00131</name>
</gene>
<dbReference type="GO" id="GO:0016811">
    <property type="term" value="F:hydrolase activity, acting on carbon-nitrogen (but not peptide) bonds, in linear amides"/>
    <property type="evidence" value="ECO:0007669"/>
    <property type="project" value="InterPro"/>
</dbReference>
<dbReference type="Gene3D" id="3.20.20.140">
    <property type="entry name" value="Metal-dependent hydrolases"/>
    <property type="match status" value="2"/>
</dbReference>
<dbReference type="Pfam" id="PF07969">
    <property type="entry name" value="Amidohydro_3"/>
    <property type="match status" value="1"/>
</dbReference>
<proteinExistence type="predicted"/>
<organism evidence="2">
    <name type="scientific">freshwater metagenome</name>
    <dbReference type="NCBI Taxonomy" id="449393"/>
    <lineage>
        <taxon>unclassified sequences</taxon>
        <taxon>metagenomes</taxon>
        <taxon>ecological metagenomes</taxon>
    </lineage>
</organism>
<dbReference type="Gene3D" id="3.30.1490.130">
    <property type="entry name" value="D-aminoacylase. Domain 3"/>
    <property type="match status" value="1"/>
</dbReference>
<evidence type="ECO:0000313" key="2">
    <source>
        <dbReference type="EMBL" id="CAB4606268.1"/>
    </source>
</evidence>
<reference evidence="2" key="1">
    <citation type="submission" date="2020-05" db="EMBL/GenBank/DDBJ databases">
        <authorList>
            <person name="Chiriac C."/>
            <person name="Salcher M."/>
            <person name="Ghai R."/>
            <person name="Kavagutti S V."/>
        </authorList>
    </citation>
    <scope>NUCLEOTIDE SEQUENCE</scope>
</reference>
<evidence type="ECO:0000259" key="1">
    <source>
        <dbReference type="Pfam" id="PF07969"/>
    </source>
</evidence>
<name>A0A6J6HBZ9_9ZZZZ</name>
<dbReference type="InterPro" id="IPR011059">
    <property type="entry name" value="Metal-dep_hydrolase_composite"/>
</dbReference>
<sequence length="524" mass="58626">MRLVKNIRTIGIPQIGDGIHDVILGSGKVSQFDGGTADSSFEQVIDGRELVLSPGFIDMHSHSDLYRFRKGTNGLALGDFPKLTQGCTFQVMGQDGYSAAPVRRDDKSDYSQFISGLDGSLPPDEWKWESFGDYMTANSGIPGTRTAHLVGHSTIRRHAAGMDNRLLTSRELDEMKHLLRESLISGAVGMSTGLVYAPASYSNAAELYELATVLAEFDSVMFVHLRSESNRVLEAFEEVADACDEAGCRLHISHIKTAGADNWHLTPALINSISRYVNERNLRITADLHPYVAGSTMASVFLPGWFQDGDIEETLRRLRDPASIEKARVQILNDVDSWDNWWRFSSGWPGIRFTECQDKSLIGIPLDELIKSRGFEDIHSYEAFEWFFSVLANSRMQASIISFNNTESNISEFLKLPFISLCTDGLINPHGRPHPRTYGSFPRLFSRFVRELGVIEMEQAVRVCAVNGRSVIRDTEFNDFVIFDPRAINDTATFDSPTDLSTGIIYEYINNQWIDIPHIGSDNS</sequence>
<dbReference type="SUPFAM" id="SSF51338">
    <property type="entry name" value="Composite domain of metallo-dependent hydrolases"/>
    <property type="match status" value="1"/>
</dbReference>
<feature type="domain" description="Amidohydrolase 3" evidence="1">
    <location>
        <begin position="43"/>
        <end position="320"/>
    </location>
</feature>
<dbReference type="InterPro" id="IPR013108">
    <property type="entry name" value="Amidohydro_3"/>
</dbReference>
<dbReference type="InterPro" id="IPR032466">
    <property type="entry name" value="Metal_Hydrolase"/>
</dbReference>
<dbReference type="InterPro" id="IPR023100">
    <property type="entry name" value="D-aminoacylase_insert_dom_sf"/>
</dbReference>